<protein>
    <submittedName>
        <fullName evidence="2">Uncharacterized protein</fullName>
    </submittedName>
</protein>
<dbReference type="AlphaFoldDB" id="A0A0C9Z621"/>
<dbReference type="STRING" id="765257.A0A0C9Z621"/>
<keyword evidence="1" id="KW-0472">Membrane</keyword>
<evidence type="ECO:0000313" key="2">
    <source>
        <dbReference type="EMBL" id="KIK17877.1"/>
    </source>
</evidence>
<evidence type="ECO:0000256" key="1">
    <source>
        <dbReference type="SAM" id="Phobius"/>
    </source>
</evidence>
<gene>
    <name evidence="2" type="ORF">PISMIDRAFT_14765</name>
</gene>
<organism evidence="2 3">
    <name type="scientific">Pisolithus microcarpus 441</name>
    <dbReference type="NCBI Taxonomy" id="765257"/>
    <lineage>
        <taxon>Eukaryota</taxon>
        <taxon>Fungi</taxon>
        <taxon>Dikarya</taxon>
        <taxon>Basidiomycota</taxon>
        <taxon>Agaricomycotina</taxon>
        <taxon>Agaricomycetes</taxon>
        <taxon>Agaricomycetidae</taxon>
        <taxon>Boletales</taxon>
        <taxon>Sclerodermatineae</taxon>
        <taxon>Pisolithaceae</taxon>
        <taxon>Pisolithus</taxon>
    </lineage>
</organism>
<dbReference type="Proteomes" id="UP000054018">
    <property type="component" value="Unassembled WGS sequence"/>
</dbReference>
<sequence>MSFRPYNAAIFTTNWLSPAGWVRYSMEVLPVTTGMPWFYVIVVGTLAWRLASIPLTIISTRNASRLRPFPAKMKALSGKAEMADQAGKLEIINGHRSYSVSSSDLVGDPPFSMRGKKAKDLTLVHVVCEERVLRPSPSQQSHR</sequence>
<dbReference type="EMBL" id="KN833817">
    <property type="protein sequence ID" value="KIK17877.1"/>
    <property type="molecule type" value="Genomic_DNA"/>
</dbReference>
<keyword evidence="3" id="KW-1185">Reference proteome</keyword>
<reference evidence="2 3" key="1">
    <citation type="submission" date="2014-04" db="EMBL/GenBank/DDBJ databases">
        <authorList>
            <consortium name="DOE Joint Genome Institute"/>
            <person name="Kuo A."/>
            <person name="Kohler A."/>
            <person name="Costa M.D."/>
            <person name="Nagy L.G."/>
            <person name="Floudas D."/>
            <person name="Copeland A."/>
            <person name="Barry K.W."/>
            <person name="Cichocki N."/>
            <person name="Veneault-Fourrey C."/>
            <person name="LaButti K."/>
            <person name="Lindquist E.A."/>
            <person name="Lipzen A."/>
            <person name="Lundell T."/>
            <person name="Morin E."/>
            <person name="Murat C."/>
            <person name="Sun H."/>
            <person name="Tunlid A."/>
            <person name="Henrissat B."/>
            <person name="Grigoriev I.V."/>
            <person name="Hibbett D.S."/>
            <person name="Martin F."/>
            <person name="Nordberg H.P."/>
            <person name="Cantor M.N."/>
            <person name="Hua S.X."/>
        </authorList>
    </citation>
    <scope>NUCLEOTIDE SEQUENCE [LARGE SCALE GENOMIC DNA]</scope>
    <source>
        <strain evidence="2 3">441</strain>
    </source>
</reference>
<name>A0A0C9Z621_9AGAM</name>
<keyword evidence="1" id="KW-1133">Transmembrane helix</keyword>
<feature type="transmembrane region" description="Helical" evidence="1">
    <location>
        <begin position="37"/>
        <end position="58"/>
    </location>
</feature>
<evidence type="ECO:0000313" key="3">
    <source>
        <dbReference type="Proteomes" id="UP000054018"/>
    </source>
</evidence>
<proteinExistence type="predicted"/>
<accession>A0A0C9Z621</accession>
<keyword evidence="1" id="KW-0812">Transmembrane</keyword>
<dbReference type="HOGENOM" id="CLU_2085719_0_0_1"/>
<reference evidence="3" key="2">
    <citation type="submission" date="2015-01" db="EMBL/GenBank/DDBJ databases">
        <title>Evolutionary Origins and Diversification of the Mycorrhizal Mutualists.</title>
        <authorList>
            <consortium name="DOE Joint Genome Institute"/>
            <consortium name="Mycorrhizal Genomics Consortium"/>
            <person name="Kohler A."/>
            <person name="Kuo A."/>
            <person name="Nagy L.G."/>
            <person name="Floudas D."/>
            <person name="Copeland A."/>
            <person name="Barry K.W."/>
            <person name="Cichocki N."/>
            <person name="Veneault-Fourrey C."/>
            <person name="LaButti K."/>
            <person name="Lindquist E.A."/>
            <person name="Lipzen A."/>
            <person name="Lundell T."/>
            <person name="Morin E."/>
            <person name="Murat C."/>
            <person name="Riley R."/>
            <person name="Ohm R."/>
            <person name="Sun H."/>
            <person name="Tunlid A."/>
            <person name="Henrissat B."/>
            <person name="Grigoriev I.V."/>
            <person name="Hibbett D.S."/>
            <person name="Martin F."/>
        </authorList>
    </citation>
    <scope>NUCLEOTIDE SEQUENCE [LARGE SCALE GENOMIC DNA]</scope>
    <source>
        <strain evidence="3">441</strain>
    </source>
</reference>
<dbReference type="OrthoDB" id="2148490at2759"/>